<evidence type="ECO:0000313" key="3">
    <source>
        <dbReference type="Proteomes" id="UP000320496"/>
    </source>
</evidence>
<dbReference type="Gene3D" id="3.80.10.10">
    <property type="entry name" value="Ribonuclease Inhibitor"/>
    <property type="match status" value="3"/>
</dbReference>
<dbReference type="Proteomes" id="UP000320496">
    <property type="component" value="Chromosome"/>
</dbReference>
<feature type="transmembrane region" description="Helical" evidence="1">
    <location>
        <begin position="5"/>
        <end position="22"/>
    </location>
</feature>
<gene>
    <name evidence="2" type="ORF">Mal4_48150</name>
</gene>
<dbReference type="RefSeq" id="WP_197443751.1">
    <property type="nucleotide sequence ID" value="NZ_CP036275.1"/>
</dbReference>
<protein>
    <submittedName>
        <fullName evidence="2">Leucine Rich repeats (2 copies)</fullName>
    </submittedName>
</protein>
<dbReference type="KEGG" id="mri:Mal4_48150"/>
<dbReference type="InterPro" id="IPR001611">
    <property type="entry name" value="Leu-rich_rpt"/>
</dbReference>
<name>A0A517ZDB5_9PLAN</name>
<dbReference type="EMBL" id="CP036275">
    <property type="protein sequence ID" value="QDU40458.1"/>
    <property type="molecule type" value="Genomic_DNA"/>
</dbReference>
<accession>A0A517ZDB5</accession>
<organism evidence="2 3">
    <name type="scientific">Maioricimonas rarisocia</name>
    <dbReference type="NCBI Taxonomy" id="2528026"/>
    <lineage>
        <taxon>Bacteria</taxon>
        <taxon>Pseudomonadati</taxon>
        <taxon>Planctomycetota</taxon>
        <taxon>Planctomycetia</taxon>
        <taxon>Planctomycetales</taxon>
        <taxon>Planctomycetaceae</taxon>
        <taxon>Maioricimonas</taxon>
    </lineage>
</organism>
<proteinExistence type="predicted"/>
<keyword evidence="3" id="KW-1185">Reference proteome</keyword>
<dbReference type="PANTHER" id="PTHR12904:SF23">
    <property type="entry name" value="PROTEIN ZER-1 HOMOLOG"/>
    <property type="match status" value="1"/>
</dbReference>
<dbReference type="PANTHER" id="PTHR12904">
    <property type="match status" value="1"/>
</dbReference>
<dbReference type="AlphaFoldDB" id="A0A517ZDB5"/>
<reference evidence="2 3" key="1">
    <citation type="submission" date="2019-02" db="EMBL/GenBank/DDBJ databases">
        <title>Deep-cultivation of Planctomycetes and their phenomic and genomic characterization uncovers novel biology.</title>
        <authorList>
            <person name="Wiegand S."/>
            <person name="Jogler M."/>
            <person name="Boedeker C."/>
            <person name="Pinto D."/>
            <person name="Vollmers J."/>
            <person name="Rivas-Marin E."/>
            <person name="Kohn T."/>
            <person name="Peeters S.H."/>
            <person name="Heuer A."/>
            <person name="Rast P."/>
            <person name="Oberbeckmann S."/>
            <person name="Bunk B."/>
            <person name="Jeske O."/>
            <person name="Meyerdierks A."/>
            <person name="Storesund J.E."/>
            <person name="Kallscheuer N."/>
            <person name="Luecker S."/>
            <person name="Lage O.M."/>
            <person name="Pohl T."/>
            <person name="Merkel B.J."/>
            <person name="Hornburger P."/>
            <person name="Mueller R.-W."/>
            <person name="Bruemmer F."/>
            <person name="Labrenz M."/>
            <person name="Spormann A.M."/>
            <person name="Op den Camp H."/>
            <person name="Overmann J."/>
            <person name="Amann R."/>
            <person name="Jetten M.S.M."/>
            <person name="Mascher T."/>
            <person name="Medema M.H."/>
            <person name="Devos D.P."/>
            <person name="Kaster A.-K."/>
            <person name="Ovreas L."/>
            <person name="Rohde M."/>
            <person name="Galperin M.Y."/>
            <person name="Jogler C."/>
        </authorList>
    </citation>
    <scope>NUCLEOTIDE SEQUENCE [LARGE SCALE GENOMIC DNA]</scope>
    <source>
        <strain evidence="2 3">Mal4</strain>
    </source>
</reference>
<sequence length="459" mass="51949">MRRDILKAAGLLIVGGLLYWFVTRQFHLQDLLARGAYIRVDAQRRPYLLALRGPDFTNRDLSLLHTIPTLERLFLEGCTVDDDGVASLMRLPRLMELDLSGTAVTDAAMPQLASIATLESLAVDDCPGVTIGGLEKLAQLKELNRLSARHVEMNFADYRRLQNDLTTVDIRASAESLLQLAPEDVWRAEWFEAPPRRCGTIRLSTRLDARRVTVDDLTAIAWPEAVAAIDFGVGTDLEPGVIDAVRRFPQIESLTIAATIDDEDFATICSLPRLKMLQIYSSTITDEGLARIPVDAPLESLRLRTGRLSTRGMAAIVRYSRLRFLDLSRHQTSPENFSRLAVLKELTSLSLIDCRLEDDDIRFLEDMGTLRYVDLRGNPLTTLPTGLIDSLPDLRQIDLRNTQIPQPDLVALNQTLHRQLLSNRFPLLLKFWHKDLFEYEGPNGELMLRDPFRLHQVYR</sequence>
<keyword evidence="1" id="KW-0472">Membrane</keyword>
<keyword evidence="1" id="KW-0812">Transmembrane</keyword>
<evidence type="ECO:0000256" key="1">
    <source>
        <dbReference type="SAM" id="Phobius"/>
    </source>
</evidence>
<keyword evidence="1" id="KW-1133">Transmembrane helix</keyword>
<dbReference type="Pfam" id="PF13855">
    <property type="entry name" value="LRR_8"/>
    <property type="match status" value="1"/>
</dbReference>
<dbReference type="InterPro" id="IPR032675">
    <property type="entry name" value="LRR_dom_sf"/>
</dbReference>
<dbReference type="InterPro" id="IPR051341">
    <property type="entry name" value="Zyg-11_UBL_adapter"/>
</dbReference>
<dbReference type="SUPFAM" id="SSF52047">
    <property type="entry name" value="RNI-like"/>
    <property type="match status" value="1"/>
</dbReference>
<evidence type="ECO:0000313" key="2">
    <source>
        <dbReference type="EMBL" id="QDU40458.1"/>
    </source>
</evidence>